<proteinExistence type="predicted"/>
<dbReference type="RefSeq" id="WP_075727445.1">
    <property type="nucleotide sequence ID" value="NZ_LTDM01000043.1"/>
</dbReference>
<name>A0A1U7M449_TISCR</name>
<gene>
    <name evidence="1" type="ORF">TICRE_19100</name>
</gene>
<evidence type="ECO:0000313" key="2">
    <source>
        <dbReference type="Proteomes" id="UP000186112"/>
    </source>
</evidence>
<dbReference type="OrthoDB" id="9800571at2"/>
<dbReference type="Pfam" id="PF11007">
    <property type="entry name" value="CotJA"/>
    <property type="match status" value="1"/>
</dbReference>
<accession>A0A1U7M449</accession>
<dbReference type="InterPro" id="IPR020256">
    <property type="entry name" value="Spore_coat_CotJA"/>
</dbReference>
<comment type="caution">
    <text evidence="1">The sequence shown here is derived from an EMBL/GenBank/DDBJ whole genome shotgun (WGS) entry which is preliminary data.</text>
</comment>
<keyword evidence="2" id="KW-1185">Reference proteome</keyword>
<protein>
    <submittedName>
        <fullName evidence="1">Spore coat associated protein CotJA</fullName>
    </submittedName>
</protein>
<evidence type="ECO:0000313" key="1">
    <source>
        <dbReference type="EMBL" id="OLS02092.1"/>
    </source>
</evidence>
<dbReference type="Proteomes" id="UP000186112">
    <property type="component" value="Unassembled WGS sequence"/>
</dbReference>
<organism evidence="1 2">
    <name type="scientific">Tissierella creatinophila DSM 6911</name>
    <dbReference type="NCBI Taxonomy" id="1123403"/>
    <lineage>
        <taxon>Bacteria</taxon>
        <taxon>Bacillati</taxon>
        <taxon>Bacillota</taxon>
        <taxon>Tissierellia</taxon>
        <taxon>Tissierellales</taxon>
        <taxon>Tissierellaceae</taxon>
        <taxon>Tissierella</taxon>
    </lineage>
</organism>
<reference evidence="1 2" key="1">
    <citation type="submission" date="2016-02" db="EMBL/GenBank/DDBJ databases">
        <title>Genome sequence of Tissierella creatinophila DSM 6911.</title>
        <authorList>
            <person name="Poehlein A."/>
            <person name="Daniel R."/>
        </authorList>
    </citation>
    <scope>NUCLEOTIDE SEQUENCE [LARGE SCALE GENOMIC DNA]</scope>
    <source>
        <strain evidence="1 2">DSM 6911</strain>
    </source>
</reference>
<dbReference type="EMBL" id="LTDM01000043">
    <property type="protein sequence ID" value="OLS02092.1"/>
    <property type="molecule type" value="Genomic_DNA"/>
</dbReference>
<sequence length="60" mass="7058">MDYTSSNDKEKRLARVYIKMQKINEVFNSKEALRKGTLFPELYMPYREYKGNSVGGKYNG</sequence>
<dbReference type="AlphaFoldDB" id="A0A1U7M449"/>